<keyword evidence="2" id="KW-1185">Reference proteome</keyword>
<protein>
    <submittedName>
        <fullName evidence="1">Uncharacterized protein</fullName>
    </submittedName>
</protein>
<evidence type="ECO:0000313" key="2">
    <source>
        <dbReference type="Proteomes" id="UP000663281"/>
    </source>
</evidence>
<accession>A0A975AMU0</accession>
<dbReference type="AlphaFoldDB" id="A0A975AMU0"/>
<dbReference type="KEGG" id="scyp:JYB88_08715"/>
<proteinExistence type="predicted"/>
<organism evidence="1 2">
    <name type="scientific">Shewanella cyperi</name>
    <dbReference type="NCBI Taxonomy" id="2814292"/>
    <lineage>
        <taxon>Bacteria</taxon>
        <taxon>Pseudomonadati</taxon>
        <taxon>Pseudomonadota</taxon>
        <taxon>Gammaproteobacteria</taxon>
        <taxon>Alteromonadales</taxon>
        <taxon>Shewanellaceae</taxon>
        <taxon>Shewanella</taxon>
    </lineage>
</organism>
<reference evidence="1 2" key="1">
    <citation type="submission" date="2021-03" db="EMBL/GenBank/DDBJ databases">
        <title>Novel species identification of genus Shewanella.</title>
        <authorList>
            <person name="Liu G."/>
            <person name="Zhang Q."/>
        </authorList>
    </citation>
    <scope>NUCLEOTIDE SEQUENCE [LARGE SCALE GENOMIC DNA]</scope>
    <source>
        <strain evidence="1 2">FJAT-53726</strain>
    </source>
</reference>
<gene>
    <name evidence="1" type="ORF">JYB88_08715</name>
</gene>
<name>A0A975AMU0_9GAMM</name>
<dbReference type="Proteomes" id="UP000663281">
    <property type="component" value="Chromosome"/>
</dbReference>
<dbReference type="EMBL" id="CP071504">
    <property type="protein sequence ID" value="QSX31668.1"/>
    <property type="molecule type" value="Genomic_DNA"/>
</dbReference>
<evidence type="ECO:0000313" key="1">
    <source>
        <dbReference type="EMBL" id="QSX31668.1"/>
    </source>
</evidence>
<dbReference type="RefSeq" id="WP_207326142.1">
    <property type="nucleotide sequence ID" value="NZ_CP071504.1"/>
</dbReference>
<sequence length="61" mass="6972">MFMGIIPLKLEKSGEKRYQANAVYGSCSSGYMVWRLFLNLETDAGRQQIIWVDFRADAPAQ</sequence>